<gene>
    <name evidence="1" type="ORF">SAMN04487850_2314</name>
</gene>
<dbReference type="Gene3D" id="1.10.3680.10">
    <property type="entry name" value="TerB-like"/>
    <property type="match status" value="1"/>
</dbReference>
<dbReference type="Proteomes" id="UP000199373">
    <property type="component" value="Unassembled WGS sequence"/>
</dbReference>
<evidence type="ECO:0000313" key="1">
    <source>
        <dbReference type="EMBL" id="SEW24238.1"/>
    </source>
</evidence>
<organism evidence="1 2">
    <name type="scientific">Prevotella aff. ruminicola Tc2-24</name>
    <dbReference type="NCBI Taxonomy" id="81582"/>
    <lineage>
        <taxon>Bacteria</taxon>
        <taxon>Pseudomonadati</taxon>
        <taxon>Bacteroidota</taxon>
        <taxon>Bacteroidia</taxon>
        <taxon>Bacteroidales</taxon>
        <taxon>Prevotellaceae</taxon>
        <taxon>Prevotella</taxon>
    </lineage>
</organism>
<dbReference type="AlphaFoldDB" id="A0A1I0QBE9"/>
<accession>A0A1I0QBE9</accession>
<dbReference type="SUPFAM" id="SSF158682">
    <property type="entry name" value="TerB-like"/>
    <property type="match status" value="1"/>
</dbReference>
<dbReference type="RefSeq" id="WP_091900028.1">
    <property type="nucleotide sequence ID" value="NZ_FOIQ01000006.1"/>
</dbReference>
<dbReference type="CDD" id="cd07177">
    <property type="entry name" value="terB_like"/>
    <property type="match status" value="1"/>
</dbReference>
<keyword evidence="2" id="KW-1185">Reference proteome</keyword>
<dbReference type="EMBL" id="FOIQ01000006">
    <property type="protein sequence ID" value="SEW24238.1"/>
    <property type="molecule type" value="Genomic_DNA"/>
</dbReference>
<evidence type="ECO:0000313" key="2">
    <source>
        <dbReference type="Proteomes" id="UP000199373"/>
    </source>
</evidence>
<name>A0A1I0QBE9_9BACT</name>
<dbReference type="InterPro" id="IPR029024">
    <property type="entry name" value="TerB-like"/>
</dbReference>
<proteinExistence type="predicted"/>
<reference evidence="1 2" key="1">
    <citation type="submission" date="2016-10" db="EMBL/GenBank/DDBJ databases">
        <authorList>
            <person name="de Groot N.N."/>
        </authorList>
    </citation>
    <scope>NUCLEOTIDE SEQUENCE [LARGE SCALE GENOMIC DNA]</scope>
    <source>
        <strain evidence="1 2">TC2-24</strain>
    </source>
</reference>
<sequence>MGGVLTDIMTITTDNDYSLARDLIGLALADGKITEEEKAAIARICQLDNITEDQLKEMFKSSGQQAQVAIPATRKEKEDYLVKMIQVMGADGDSATEEIFLLEIMAGRLGFSRLQLTALVLLNATRKNFPGDFGAKVLSTFLKNIVDPKGKSNQQNHDNIAKIYDAVANTTILTDDAQENQLLLREAFAKATQTLLANELLAREFQTAGLNFREILESESIKALGRQIQLQQRPGDIIINRLPG</sequence>
<protein>
    <submittedName>
        <fullName evidence="1">Tellurite resistance protein TerB</fullName>
    </submittedName>
</protein>